<dbReference type="AlphaFoldDB" id="A0A0V0GH41"/>
<evidence type="ECO:0000256" key="1">
    <source>
        <dbReference type="SAM" id="Phobius"/>
    </source>
</evidence>
<proteinExistence type="predicted"/>
<sequence length="97" mass="11238">CFHLLSQSQFSIALHTIIVLFVLLISKSLHLYTSTETLSSISELLQFPFTGARRIFRRPAKFFVELLLLLFFLLVWVRPFSPLGLLLQPMFLLQTLV</sequence>
<accession>A0A0V0GH41</accession>
<protein>
    <submittedName>
        <fullName evidence="2">Putative ovule protein</fullName>
    </submittedName>
</protein>
<feature type="non-terminal residue" evidence="2">
    <location>
        <position position="1"/>
    </location>
</feature>
<name>A0A0V0GH41_SOLCH</name>
<evidence type="ECO:0000313" key="2">
    <source>
        <dbReference type="EMBL" id="JAP07455.1"/>
    </source>
</evidence>
<reference evidence="2" key="1">
    <citation type="submission" date="2015-12" db="EMBL/GenBank/DDBJ databases">
        <title>Gene expression during late stages of embryo sac development: a critical building block for successful pollen-pistil interactions.</title>
        <authorList>
            <person name="Liu Y."/>
            <person name="Joly V."/>
            <person name="Sabar M."/>
            <person name="Matton D.P."/>
        </authorList>
    </citation>
    <scope>NUCLEOTIDE SEQUENCE</scope>
</reference>
<keyword evidence="1" id="KW-0472">Membrane</keyword>
<feature type="transmembrane region" description="Helical" evidence="1">
    <location>
        <begin position="62"/>
        <end position="81"/>
    </location>
</feature>
<keyword evidence="1" id="KW-1133">Transmembrane helix</keyword>
<feature type="transmembrane region" description="Helical" evidence="1">
    <location>
        <begin position="12"/>
        <end position="32"/>
    </location>
</feature>
<organism evidence="2">
    <name type="scientific">Solanum chacoense</name>
    <name type="common">Chaco potato</name>
    <dbReference type="NCBI Taxonomy" id="4108"/>
    <lineage>
        <taxon>Eukaryota</taxon>
        <taxon>Viridiplantae</taxon>
        <taxon>Streptophyta</taxon>
        <taxon>Embryophyta</taxon>
        <taxon>Tracheophyta</taxon>
        <taxon>Spermatophyta</taxon>
        <taxon>Magnoliopsida</taxon>
        <taxon>eudicotyledons</taxon>
        <taxon>Gunneridae</taxon>
        <taxon>Pentapetalae</taxon>
        <taxon>asterids</taxon>
        <taxon>lamiids</taxon>
        <taxon>Solanales</taxon>
        <taxon>Solanaceae</taxon>
        <taxon>Solanoideae</taxon>
        <taxon>Solaneae</taxon>
        <taxon>Solanum</taxon>
    </lineage>
</organism>
<keyword evidence="1" id="KW-0812">Transmembrane</keyword>
<dbReference type="EMBL" id="GEDG01038717">
    <property type="protein sequence ID" value="JAP07455.1"/>
    <property type="molecule type" value="Transcribed_RNA"/>
</dbReference>